<feature type="signal peptide" evidence="1">
    <location>
        <begin position="1"/>
        <end position="19"/>
    </location>
</feature>
<dbReference type="RefSeq" id="WP_377145512.1">
    <property type="nucleotide sequence ID" value="NZ_JBHTIA010000013.1"/>
</dbReference>
<evidence type="ECO:0000256" key="1">
    <source>
        <dbReference type="SAM" id="SignalP"/>
    </source>
</evidence>
<dbReference type="Proteomes" id="UP001597073">
    <property type="component" value="Unassembled WGS sequence"/>
</dbReference>
<accession>A0ABW2ZLE3</accession>
<proteinExistence type="predicted"/>
<evidence type="ECO:0000313" key="3">
    <source>
        <dbReference type="Proteomes" id="UP001597073"/>
    </source>
</evidence>
<organism evidence="2 3">
    <name type="scientific">Mucilaginibacter lutimaris</name>
    <dbReference type="NCBI Taxonomy" id="931629"/>
    <lineage>
        <taxon>Bacteria</taxon>
        <taxon>Pseudomonadati</taxon>
        <taxon>Bacteroidota</taxon>
        <taxon>Sphingobacteriia</taxon>
        <taxon>Sphingobacteriales</taxon>
        <taxon>Sphingobacteriaceae</taxon>
        <taxon>Mucilaginibacter</taxon>
    </lineage>
</organism>
<dbReference type="EMBL" id="JBHTIA010000013">
    <property type="protein sequence ID" value="MFD0767058.1"/>
    <property type="molecule type" value="Genomic_DNA"/>
</dbReference>
<evidence type="ECO:0008006" key="4">
    <source>
        <dbReference type="Google" id="ProtNLM"/>
    </source>
</evidence>
<evidence type="ECO:0000313" key="2">
    <source>
        <dbReference type="EMBL" id="MFD0767058.1"/>
    </source>
</evidence>
<sequence length="167" mass="18093">MKLALKVLVLFILPVSAFAQNPTVVKQQATVVANALLKSDYKTVVDHTYPKAVAMAGGKQKMLQMITAGINQMKAQGFVFEKATIGEAGNFYKAGNEIHCLIPEAIVMKTPQGRFASKNNLLCVSADGGKNWSFLDLNQGTINSVRTLFPNFNSNLIIPTPQAPVKL</sequence>
<keyword evidence="1" id="KW-0732">Signal</keyword>
<protein>
    <recommendedName>
        <fullName evidence="4">Nuclear transport factor 2 family protein</fullName>
    </recommendedName>
</protein>
<keyword evidence="3" id="KW-1185">Reference proteome</keyword>
<comment type="caution">
    <text evidence="2">The sequence shown here is derived from an EMBL/GenBank/DDBJ whole genome shotgun (WGS) entry which is preliminary data.</text>
</comment>
<feature type="chain" id="PRO_5045378973" description="Nuclear transport factor 2 family protein" evidence="1">
    <location>
        <begin position="20"/>
        <end position="167"/>
    </location>
</feature>
<reference evidence="3" key="1">
    <citation type="journal article" date="2019" name="Int. J. Syst. Evol. Microbiol.">
        <title>The Global Catalogue of Microorganisms (GCM) 10K type strain sequencing project: providing services to taxonomists for standard genome sequencing and annotation.</title>
        <authorList>
            <consortium name="The Broad Institute Genomics Platform"/>
            <consortium name="The Broad Institute Genome Sequencing Center for Infectious Disease"/>
            <person name="Wu L."/>
            <person name="Ma J."/>
        </authorList>
    </citation>
    <scope>NUCLEOTIDE SEQUENCE [LARGE SCALE GENOMIC DNA]</scope>
    <source>
        <strain evidence="3">CCUG 60742</strain>
    </source>
</reference>
<name>A0ABW2ZLE3_9SPHI</name>
<gene>
    <name evidence="2" type="ORF">ACFQZI_19530</name>
</gene>